<feature type="compositionally biased region" description="Basic residues" evidence="1">
    <location>
        <begin position="56"/>
        <end position="75"/>
    </location>
</feature>
<dbReference type="EMBL" id="BMVU01000075">
    <property type="protein sequence ID" value="GGY10883.1"/>
    <property type="molecule type" value="Genomic_DNA"/>
</dbReference>
<evidence type="ECO:0000256" key="1">
    <source>
        <dbReference type="SAM" id="MobiDB-lite"/>
    </source>
</evidence>
<name>A0A918P1X6_9ACTN</name>
<sequence>MPDRLREVTGITALPAPFDPNGVTVTVDALHASCRDHATRLVQMKKAHYPFSAPHQGHHLHRRRLTVRTRTRKSCVHATKPIGMPPAVCATGEH</sequence>
<accession>A0A918P1X6</accession>
<gene>
    <name evidence="2" type="ORF">GCM10010358_74220</name>
</gene>
<protein>
    <submittedName>
        <fullName evidence="2">Uncharacterized protein</fullName>
    </submittedName>
</protein>
<reference evidence="2" key="1">
    <citation type="journal article" date="2014" name="Int. J. Syst. Evol. Microbiol.">
        <title>Complete genome sequence of Corynebacterium casei LMG S-19264T (=DSM 44701T), isolated from a smear-ripened cheese.</title>
        <authorList>
            <consortium name="US DOE Joint Genome Institute (JGI-PGF)"/>
            <person name="Walter F."/>
            <person name="Albersmeier A."/>
            <person name="Kalinowski J."/>
            <person name="Ruckert C."/>
        </authorList>
    </citation>
    <scope>NUCLEOTIDE SEQUENCE</scope>
    <source>
        <strain evidence="2">JCM 4790</strain>
    </source>
</reference>
<keyword evidence="3" id="KW-1185">Reference proteome</keyword>
<dbReference type="AlphaFoldDB" id="A0A918P1X6"/>
<proteinExistence type="predicted"/>
<dbReference type="Proteomes" id="UP000619244">
    <property type="component" value="Unassembled WGS sequence"/>
</dbReference>
<feature type="region of interest" description="Disordered" evidence="1">
    <location>
        <begin position="50"/>
        <end position="94"/>
    </location>
</feature>
<organism evidence="2 3">
    <name type="scientific">Streptomyces minutiscleroticus</name>
    <dbReference type="NCBI Taxonomy" id="68238"/>
    <lineage>
        <taxon>Bacteria</taxon>
        <taxon>Bacillati</taxon>
        <taxon>Actinomycetota</taxon>
        <taxon>Actinomycetes</taxon>
        <taxon>Kitasatosporales</taxon>
        <taxon>Streptomycetaceae</taxon>
        <taxon>Streptomyces</taxon>
    </lineage>
</organism>
<evidence type="ECO:0000313" key="2">
    <source>
        <dbReference type="EMBL" id="GGY10883.1"/>
    </source>
</evidence>
<evidence type="ECO:0000313" key="3">
    <source>
        <dbReference type="Proteomes" id="UP000619244"/>
    </source>
</evidence>
<comment type="caution">
    <text evidence="2">The sequence shown here is derived from an EMBL/GenBank/DDBJ whole genome shotgun (WGS) entry which is preliminary data.</text>
</comment>
<reference evidence="2" key="2">
    <citation type="submission" date="2020-09" db="EMBL/GenBank/DDBJ databases">
        <authorList>
            <person name="Sun Q."/>
            <person name="Ohkuma M."/>
        </authorList>
    </citation>
    <scope>NUCLEOTIDE SEQUENCE</scope>
    <source>
        <strain evidence="2">JCM 4790</strain>
    </source>
</reference>